<dbReference type="AlphaFoldDB" id="A0A0F9HSM9"/>
<protein>
    <submittedName>
        <fullName evidence="1">Uncharacterized protein</fullName>
    </submittedName>
</protein>
<accession>A0A0F9HSM9</accession>
<name>A0A0F9HSM9_9ZZZZ</name>
<gene>
    <name evidence="1" type="ORF">LCGC14_1669540</name>
</gene>
<sequence length="42" mass="4750">MKRKLLKFVVYCEDCRVECVELEDGILCPKCGADITGEELEA</sequence>
<dbReference type="EMBL" id="LAZR01014309">
    <property type="protein sequence ID" value="KKM18057.1"/>
    <property type="molecule type" value="Genomic_DNA"/>
</dbReference>
<comment type="caution">
    <text evidence="1">The sequence shown here is derived from an EMBL/GenBank/DDBJ whole genome shotgun (WGS) entry which is preliminary data.</text>
</comment>
<evidence type="ECO:0000313" key="1">
    <source>
        <dbReference type="EMBL" id="KKM18057.1"/>
    </source>
</evidence>
<proteinExistence type="predicted"/>
<reference evidence="1" key="1">
    <citation type="journal article" date="2015" name="Nature">
        <title>Complex archaea that bridge the gap between prokaryotes and eukaryotes.</title>
        <authorList>
            <person name="Spang A."/>
            <person name="Saw J.H."/>
            <person name="Jorgensen S.L."/>
            <person name="Zaremba-Niedzwiedzka K."/>
            <person name="Martijn J."/>
            <person name="Lind A.E."/>
            <person name="van Eijk R."/>
            <person name="Schleper C."/>
            <person name="Guy L."/>
            <person name="Ettema T.J."/>
        </authorList>
    </citation>
    <scope>NUCLEOTIDE SEQUENCE</scope>
</reference>
<organism evidence="1">
    <name type="scientific">marine sediment metagenome</name>
    <dbReference type="NCBI Taxonomy" id="412755"/>
    <lineage>
        <taxon>unclassified sequences</taxon>
        <taxon>metagenomes</taxon>
        <taxon>ecological metagenomes</taxon>
    </lineage>
</organism>